<evidence type="ECO:0000313" key="2">
    <source>
        <dbReference type="EMBL" id="KAJ7020903.1"/>
    </source>
</evidence>
<gene>
    <name evidence="2" type="ORF">C8F04DRAFT_1142551</name>
</gene>
<keyword evidence="3" id="KW-1185">Reference proteome</keyword>
<dbReference type="PROSITE" id="PS51468">
    <property type="entry name" value="VIT"/>
    <property type="match status" value="1"/>
</dbReference>
<proteinExistence type="predicted"/>
<dbReference type="Gene3D" id="3.40.50.410">
    <property type="entry name" value="von Willebrand factor, type A domain"/>
    <property type="match status" value="1"/>
</dbReference>
<dbReference type="Proteomes" id="UP001218188">
    <property type="component" value="Unassembled WGS sequence"/>
</dbReference>
<sequence>MCLQAVQQQLKCTRYKPRWLLSGVAIPMYGLYYTHRNQVLYLPLLGVRAEASIKELAAQVKLTQVYGNDRLFPIEASYSFSIPARASVCGFFMVKQDGTRVVGTVLEKQEARKTYNTAVAKGQLASLMEQQTPDIFQVSVGNIPPDEQVQIELVYATELAEDEENDSIRFHLPFHIGARYGSAPAPLTRFTSTSAITSKSTPFLIINASVEAVAPIAKISSPSHTTTTELGPDPALPNFKELPFSHYARVSLSSNSPLTKDFVLTVKSAGLDAPRCVAEPHPTHNTAALTLTLEFILLVDRSGSMSNKRISAARKALVVLLPRALPHQDSLFQIVSSGAPSPSLWQAGSRAYNQATLEEATRHVDGMDANYGGTEIRQALAKCFRIRARDRPTSVLVLTDGEAYDVDGVLAEVSGIGNSVSTAMCEGIARVGHGACMLVTEEETTFTGKVARLLQAARTPLISNITKSEKVVEQKSEEKQKSLNIFDEAVTLHTLTRRDHHLLLAWILPPPSDVQQSPFKIRNLFPGTRVNILRFSKVSPPRSTPSLRVRSSRTSRMDSNAVALTATLKDPGDMRASIVRLGTTYSITSTYTSFVVVDEAPPPYVRQASQPPAVDSFSANHWITASSAVDSEAYSSSRRPEEYGMPSRVHTAVRSTASQRIIKRASIISGLFRRGSVTGENIPVVQPVVQPQAVQSYVLSSRDYDPTVEGRPMARARRVRLTSPPAAQTRGTADLYSAPMRDSGPIAYKGKKSVCVPPFSTRYLSRTGSTSASASEHQAYSHAVHSLPARPLISAPQQSGELPTEALARLQSFDGAFPASQDVLSVTGLTLKEGKTIEDVRLLLPKGAREEDQVLASVLAMVFALERVRASGGQADRDAWSVLQGRGVVRSLEEKVAALLA</sequence>
<dbReference type="SUPFAM" id="SSF53300">
    <property type="entry name" value="vWA-like"/>
    <property type="match status" value="1"/>
</dbReference>
<comment type="caution">
    <text evidence="2">The sequence shown here is derived from an EMBL/GenBank/DDBJ whole genome shotgun (WGS) entry which is preliminary data.</text>
</comment>
<dbReference type="InterPro" id="IPR013694">
    <property type="entry name" value="VIT"/>
</dbReference>
<organism evidence="2 3">
    <name type="scientific">Mycena alexandri</name>
    <dbReference type="NCBI Taxonomy" id="1745969"/>
    <lineage>
        <taxon>Eukaryota</taxon>
        <taxon>Fungi</taxon>
        <taxon>Dikarya</taxon>
        <taxon>Basidiomycota</taxon>
        <taxon>Agaricomycotina</taxon>
        <taxon>Agaricomycetes</taxon>
        <taxon>Agaricomycetidae</taxon>
        <taxon>Agaricales</taxon>
        <taxon>Marasmiineae</taxon>
        <taxon>Mycenaceae</taxon>
        <taxon>Mycena</taxon>
    </lineage>
</organism>
<feature type="domain" description="VIT" evidence="1">
    <location>
        <begin position="28"/>
        <end position="157"/>
    </location>
</feature>
<accession>A0AAD6WND0</accession>
<dbReference type="PANTHER" id="PTHR45737:SF6">
    <property type="entry name" value="VON WILLEBRAND FACTOR A DOMAIN-CONTAINING PROTEIN 5A"/>
    <property type="match status" value="1"/>
</dbReference>
<dbReference type="AlphaFoldDB" id="A0AAD6WND0"/>
<dbReference type="Pfam" id="PF13768">
    <property type="entry name" value="VWA_3"/>
    <property type="match status" value="1"/>
</dbReference>
<dbReference type="SMART" id="SM00327">
    <property type="entry name" value="VWA"/>
    <property type="match status" value="1"/>
</dbReference>
<dbReference type="Pfam" id="PF08487">
    <property type="entry name" value="VIT"/>
    <property type="match status" value="1"/>
</dbReference>
<name>A0AAD6WND0_9AGAR</name>
<dbReference type="SMART" id="SM00609">
    <property type="entry name" value="VIT"/>
    <property type="match status" value="1"/>
</dbReference>
<protein>
    <submittedName>
        <fullName evidence="2">Vault protein inter-alpha-trypsin domain-containing protein</fullName>
    </submittedName>
</protein>
<evidence type="ECO:0000259" key="1">
    <source>
        <dbReference type="PROSITE" id="PS51468"/>
    </source>
</evidence>
<evidence type="ECO:0000313" key="3">
    <source>
        <dbReference type="Proteomes" id="UP001218188"/>
    </source>
</evidence>
<dbReference type="InterPro" id="IPR002035">
    <property type="entry name" value="VWF_A"/>
</dbReference>
<reference evidence="2" key="1">
    <citation type="submission" date="2023-03" db="EMBL/GenBank/DDBJ databases">
        <title>Massive genome expansion in bonnet fungi (Mycena s.s.) driven by repeated elements and novel gene families across ecological guilds.</title>
        <authorList>
            <consortium name="Lawrence Berkeley National Laboratory"/>
            <person name="Harder C.B."/>
            <person name="Miyauchi S."/>
            <person name="Viragh M."/>
            <person name="Kuo A."/>
            <person name="Thoen E."/>
            <person name="Andreopoulos B."/>
            <person name="Lu D."/>
            <person name="Skrede I."/>
            <person name="Drula E."/>
            <person name="Henrissat B."/>
            <person name="Morin E."/>
            <person name="Kohler A."/>
            <person name="Barry K."/>
            <person name="LaButti K."/>
            <person name="Morin E."/>
            <person name="Salamov A."/>
            <person name="Lipzen A."/>
            <person name="Mereny Z."/>
            <person name="Hegedus B."/>
            <person name="Baldrian P."/>
            <person name="Stursova M."/>
            <person name="Weitz H."/>
            <person name="Taylor A."/>
            <person name="Grigoriev I.V."/>
            <person name="Nagy L.G."/>
            <person name="Martin F."/>
            <person name="Kauserud H."/>
        </authorList>
    </citation>
    <scope>NUCLEOTIDE SEQUENCE</scope>
    <source>
        <strain evidence="2">CBHHK200</strain>
    </source>
</reference>
<dbReference type="EMBL" id="JARJCM010000248">
    <property type="protein sequence ID" value="KAJ7020903.1"/>
    <property type="molecule type" value="Genomic_DNA"/>
</dbReference>
<dbReference type="InterPro" id="IPR036465">
    <property type="entry name" value="vWFA_dom_sf"/>
</dbReference>
<dbReference type="PANTHER" id="PTHR45737">
    <property type="entry name" value="VON WILLEBRAND FACTOR A DOMAIN-CONTAINING PROTEIN 5A"/>
    <property type="match status" value="1"/>
</dbReference>